<sequence>MRKPYRVVLSAAAVLALTAVAVPATATTSVVLDQGHVDVVGIAWEDNAFNVHVHDEESATEYTPAEVQLVAKPGSKVAVPDDPAYSFLGQPGSSAWVLPQVQDADLLWPGIGSEEIASGVFTNDALKVILVGVYGPADFSIFTTDAFGAPTRLADSGNGLPDTINTTAGGHLHANWAFEAAGTYKVKFKVRGTLAATGQTVTSAVATYTFKVQA</sequence>
<keyword evidence="3" id="KW-1185">Reference proteome</keyword>
<reference evidence="2 3" key="1">
    <citation type="submission" date="2019-03" db="EMBL/GenBank/DDBJ databases">
        <title>Draft genome sequences of novel Actinobacteria.</title>
        <authorList>
            <person name="Sahin N."/>
            <person name="Ay H."/>
            <person name="Saygin H."/>
        </authorList>
    </citation>
    <scope>NUCLEOTIDE SEQUENCE [LARGE SCALE GENOMIC DNA]</scope>
    <source>
        <strain evidence="2 3">JCM 30547</strain>
    </source>
</reference>
<dbReference type="NCBIfam" id="NF038134">
    <property type="entry name" value="choice_anch_M"/>
    <property type="match status" value="1"/>
</dbReference>
<accession>A0A4R4P668</accession>
<dbReference type="InterPro" id="IPR022435">
    <property type="entry name" value="Surface-anchored_actinobac"/>
</dbReference>
<comment type="caution">
    <text evidence="2">The sequence shown here is derived from an EMBL/GenBank/DDBJ whole genome shotgun (WGS) entry which is preliminary data.</text>
</comment>
<dbReference type="NCBIfam" id="TIGR03769">
    <property type="entry name" value="P_ac_wall_RPT"/>
    <property type="match status" value="1"/>
</dbReference>
<dbReference type="OrthoDB" id="4424311at2"/>
<name>A0A4R4P668_9ACTN</name>
<evidence type="ECO:0000313" key="2">
    <source>
        <dbReference type="EMBL" id="TDC15602.1"/>
    </source>
</evidence>
<dbReference type="AlphaFoldDB" id="A0A4R4P668"/>
<dbReference type="EMBL" id="SMKA01000335">
    <property type="protein sequence ID" value="TDC15602.1"/>
    <property type="molecule type" value="Genomic_DNA"/>
</dbReference>
<proteinExistence type="predicted"/>
<feature type="chain" id="PRO_5020997321" description="Surface-anchored protein" evidence="1">
    <location>
        <begin position="27"/>
        <end position="214"/>
    </location>
</feature>
<organism evidence="2 3">
    <name type="scientific">Kribbella albertanoniae</name>
    <dbReference type="NCBI Taxonomy" id="1266829"/>
    <lineage>
        <taxon>Bacteria</taxon>
        <taxon>Bacillati</taxon>
        <taxon>Actinomycetota</taxon>
        <taxon>Actinomycetes</taxon>
        <taxon>Propionibacteriales</taxon>
        <taxon>Kribbellaceae</taxon>
        <taxon>Kribbella</taxon>
    </lineage>
</organism>
<keyword evidence="1" id="KW-0732">Signal</keyword>
<feature type="signal peptide" evidence="1">
    <location>
        <begin position="1"/>
        <end position="26"/>
    </location>
</feature>
<gene>
    <name evidence="2" type="ORF">E1261_40250</name>
</gene>
<protein>
    <recommendedName>
        <fullName evidence="4">Surface-anchored protein</fullName>
    </recommendedName>
</protein>
<dbReference type="Proteomes" id="UP000295075">
    <property type="component" value="Unassembled WGS sequence"/>
</dbReference>
<evidence type="ECO:0000256" key="1">
    <source>
        <dbReference type="SAM" id="SignalP"/>
    </source>
</evidence>
<evidence type="ECO:0008006" key="4">
    <source>
        <dbReference type="Google" id="ProtNLM"/>
    </source>
</evidence>
<evidence type="ECO:0000313" key="3">
    <source>
        <dbReference type="Proteomes" id="UP000295075"/>
    </source>
</evidence>
<dbReference type="RefSeq" id="WP_132415018.1">
    <property type="nucleotide sequence ID" value="NZ_SMKA01000335.1"/>
</dbReference>